<reference evidence="2 3" key="1">
    <citation type="journal article" date="2016" name="Nat. Commun.">
        <title>Thousands of microbial genomes shed light on interconnected biogeochemical processes in an aquifer system.</title>
        <authorList>
            <person name="Anantharaman K."/>
            <person name="Brown C.T."/>
            <person name="Hug L.A."/>
            <person name="Sharon I."/>
            <person name="Castelle C.J."/>
            <person name="Probst A.J."/>
            <person name="Thomas B.C."/>
            <person name="Singh A."/>
            <person name="Wilkins M.J."/>
            <person name="Karaoz U."/>
            <person name="Brodie E.L."/>
            <person name="Williams K.H."/>
            <person name="Hubbard S.S."/>
            <person name="Banfield J.F."/>
        </authorList>
    </citation>
    <scope>NUCLEOTIDE SEQUENCE [LARGE SCALE GENOMIC DNA]</scope>
</reference>
<evidence type="ECO:0000313" key="2">
    <source>
        <dbReference type="EMBL" id="OGC68943.1"/>
    </source>
</evidence>
<dbReference type="SUPFAM" id="SSF81301">
    <property type="entry name" value="Nucleotidyltransferase"/>
    <property type="match status" value="1"/>
</dbReference>
<organism evidence="2 3">
    <name type="scientific">candidate division WWE3 bacterium RIFOXYC1_FULL_39_7</name>
    <dbReference type="NCBI Taxonomy" id="1802643"/>
    <lineage>
        <taxon>Bacteria</taxon>
        <taxon>Katanobacteria</taxon>
    </lineage>
</organism>
<proteinExistence type="predicted"/>
<protein>
    <recommendedName>
        <fullName evidence="1">Polymerase nucleotidyl transferase domain-containing protein</fullName>
    </recommendedName>
</protein>
<accession>A0A1F4WJ49</accession>
<dbReference type="AlphaFoldDB" id="A0A1F4WJ49"/>
<name>A0A1F4WJ49_UNCKA</name>
<dbReference type="GO" id="GO:0016779">
    <property type="term" value="F:nucleotidyltransferase activity"/>
    <property type="evidence" value="ECO:0007669"/>
    <property type="project" value="InterPro"/>
</dbReference>
<comment type="caution">
    <text evidence="2">The sequence shown here is derived from an EMBL/GenBank/DDBJ whole genome shotgun (WGS) entry which is preliminary data.</text>
</comment>
<evidence type="ECO:0000313" key="3">
    <source>
        <dbReference type="Proteomes" id="UP000179113"/>
    </source>
</evidence>
<sequence length="287" mass="33604">MPRQRANERACDKAIRTTLAYRSIFKYPLSFYQLTTFLISDRSFKYDFFKNELQKMAKKGYIQTKGGKYYLNSIKPVSWEVRKKNAETLLENNQHIFEMLKIVPWIKFLGVTGSVAAFNADKTSDIDIFIISAKNRLWLTRGFTAILLKIAKTYVRVDAEPGKLCPNLFVDESALEWPKEKQTVYTAHEIALIHPIFQRENTYFKFLAANDWVKKYLPHFNLETGNLPKSKTKLSLVDGIENTAMKLQMMYMKRKKTKEVTNKHIIHFNKNDNGPMILEHFEKLQKV</sequence>
<dbReference type="Pfam" id="PF01909">
    <property type="entry name" value="NTP_transf_2"/>
    <property type="match status" value="1"/>
</dbReference>
<dbReference type="InterPro" id="IPR043519">
    <property type="entry name" value="NT_sf"/>
</dbReference>
<dbReference type="InterPro" id="IPR002934">
    <property type="entry name" value="Polymerase_NTP_transf_dom"/>
</dbReference>
<gene>
    <name evidence="2" type="ORF">A2415_04040</name>
</gene>
<evidence type="ECO:0000259" key="1">
    <source>
        <dbReference type="Pfam" id="PF01909"/>
    </source>
</evidence>
<dbReference type="Proteomes" id="UP000179113">
    <property type="component" value="Unassembled WGS sequence"/>
</dbReference>
<dbReference type="EMBL" id="MEWA01000029">
    <property type="protein sequence ID" value="OGC68943.1"/>
    <property type="molecule type" value="Genomic_DNA"/>
</dbReference>
<feature type="domain" description="Polymerase nucleotidyl transferase" evidence="1">
    <location>
        <begin position="100"/>
        <end position="154"/>
    </location>
</feature>